<sequence length="86" mass="9704">EIGEDNTLWKMIQASYNVLNRTHPELTKECWLCYDIRPPFYEAIGFIGNVRRKSGSNPQECSWGRRDNNTPGITLAQVTGKGTCVG</sequence>
<name>A0A7K6KPV4_9PASE</name>
<keyword evidence="2" id="KW-1185">Reference proteome</keyword>
<dbReference type="Pfam" id="PF00429">
    <property type="entry name" value="TLV_coat"/>
    <property type="match status" value="1"/>
</dbReference>
<dbReference type="Proteomes" id="UP000542358">
    <property type="component" value="Unassembled WGS sequence"/>
</dbReference>
<reference evidence="1 2" key="1">
    <citation type="submission" date="2019-09" db="EMBL/GenBank/DDBJ databases">
        <title>Bird 10,000 Genomes (B10K) Project - Family phase.</title>
        <authorList>
            <person name="Zhang G."/>
        </authorList>
    </citation>
    <scope>NUCLEOTIDE SEQUENCE [LARGE SCALE GENOMIC DNA]</scope>
    <source>
        <strain evidence="1">B10K-DU-029-42</strain>
        <tissue evidence="1">Muscle</tissue>
    </source>
</reference>
<proteinExistence type="predicted"/>
<accession>A0A7K6KPV4</accession>
<evidence type="ECO:0000313" key="1">
    <source>
        <dbReference type="EMBL" id="NWW14710.1"/>
    </source>
</evidence>
<organism evidence="1 2">
    <name type="scientific">Oreocharis arfaki</name>
    <name type="common">tit berrypecker</name>
    <dbReference type="NCBI Taxonomy" id="979223"/>
    <lineage>
        <taxon>Eukaryota</taxon>
        <taxon>Metazoa</taxon>
        <taxon>Chordata</taxon>
        <taxon>Craniata</taxon>
        <taxon>Vertebrata</taxon>
        <taxon>Euteleostomi</taxon>
        <taxon>Archelosauria</taxon>
        <taxon>Archosauria</taxon>
        <taxon>Dinosauria</taxon>
        <taxon>Saurischia</taxon>
        <taxon>Theropoda</taxon>
        <taxon>Coelurosauria</taxon>
        <taxon>Aves</taxon>
        <taxon>Neognathae</taxon>
        <taxon>Neoaves</taxon>
        <taxon>Telluraves</taxon>
        <taxon>Australaves</taxon>
        <taxon>Passeriformes</taxon>
        <taxon>Passeroidea</taxon>
        <taxon>Paramythiidae</taxon>
        <taxon>Oreocharis</taxon>
    </lineage>
</organism>
<dbReference type="AlphaFoldDB" id="A0A7K6KPV4"/>
<evidence type="ECO:0000313" key="2">
    <source>
        <dbReference type="Proteomes" id="UP000542358"/>
    </source>
</evidence>
<protein>
    <submittedName>
        <fullName evidence="1">ENV1 protein</fullName>
    </submittedName>
</protein>
<feature type="non-terminal residue" evidence="1">
    <location>
        <position position="1"/>
    </location>
</feature>
<dbReference type="EMBL" id="VZRR01016210">
    <property type="protein sequence ID" value="NWW14710.1"/>
    <property type="molecule type" value="Genomic_DNA"/>
</dbReference>
<feature type="non-terminal residue" evidence="1">
    <location>
        <position position="86"/>
    </location>
</feature>
<comment type="caution">
    <text evidence="1">The sequence shown here is derived from an EMBL/GenBank/DDBJ whole genome shotgun (WGS) entry which is preliminary data.</text>
</comment>
<dbReference type="InterPro" id="IPR018154">
    <property type="entry name" value="TLV/ENV_coat_polyprotein"/>
</dbReference>
<gene>
    <name evidence="1" type="primary">Env1_1</name>
    <name evidence="1" type="ORF">OREARF_R15136</name>
</gene>